<reference evidence="1 2" key="1">
    <citation type="submission" date="2018-04" db="EMBL/GenBank/DDBJ databases">
        <title>WGS assembly of Panicum hallii var. hallii HAL2.</title>
        <authorList>
            <person name="Lovell J."/>
            <person name="Jenkins J."/>
            <person name="Lowry D."/>
            <person name="Mamidi S."/>
            <person name="Sreedasyam A."/>
            <person name="Weng X."/>
            <person name="Barry K."/>
            <person name="Bonette J."/>
            <person name="Campitelli B."/>
            <person name="Daum C."/>
            <person name="Gordon S."/>
            <person name="Gould B."/>
            <person name="Lipzen A."/>
            <person name="MacQueen A."/>
            <person name="Palacio-Mejia J."/>
            <person name="Plott C."/>
            <person name="Shakirov E."/>
            <person name="Shu S."/>
            <person name="Yoshinaga Y."/>
            <person name="Zane M."/>
            <person name="Rokhsar D."/>
            <person name="Grimwood J."/>
            <person name="Schmutz J."/>
            <person name="Juenger T."/>
        </authorList>
    </citation>
    <scope>NUCLEOTIDE SEQUENCE [LARGE SCALE GENOMIC DNA]</scope>
    <source>
        <strain evidence="2">cv. HAL2</strain>
    </source>
</reference>
<accession>A0A2T7C6I8</accession>
<dbReference type="EMBL" id="CM009757">
    <property type="protein sequence ID" value="PUZ38958.1"/>
    <property type="molecule type" value="Genomic_DNA"/>
</dbReference>
<protein>
    <submittedName>
        <fullName evidence="1">Uncharacterized protein</fullName>
    </submittedName>
</protein>
<dbReference type="AlphaFoldDB" id="A0A2T7C6I8"/>
<proteinExistence type="predicted"/>
<gene>
    <name evidence="1" type="ORF">GQ55_9G238100</name>
</gene>
<sequence>MWRKEGCQQQAKLTFLIHRIGQKKDLCFFFVFLQYTNQEGRERLVRRYKGQ</sequence>
<dbReference type="Proteomes" id="UP000244336">
    <property type="component" value="Chromosome 9"/>
</dbReference>
<dbReference type="Gramene" id="PUZ38958">
    <property type="protein sequence ID" value="PUZ38958"/>
    <property type="gene ID" value="GQ55_9G238100"/>
</dbReference>
<organism evidence="1 2">
    <name type="scientific">Panicum hallii var. hallii</name>
    <dbReference type="NCBI Taxonomy" id="1504633"/>
    <lineage>
        <taxon>Eukaryota</taxon>
        <taxon>Viridiplantae</taxon>
        <taxon>Streptophyta</taxon>
        <taxon>Embryophyta</taxon>
        <taxon>Tracheophyta</taxon>
        <taxon>Spermatophyta</taxon>
        <taxon>Magnoliopsida</taxon>
        <taxon>Liliopsida</taxon>
        <taxon>Poales</taxon>
        <taxon>Poaceae</taxon>
        <taxon>PACMAD clade</taxon>
        <taxon>Panicoideae</taxon>
        <taxon>Panicodae</taxon>
        <taxon>Paniceae</taxon>
        <taxon>Panicinae</taxon>
        <taxon>Panicum</taxon>
        <taxon>Panicum sect. Panicum</taxon>
    </lineage>
</organism>
<keyword evidence="2" id="KW-1185">Reference proteome</keyword>
<name>A0A2T7C6I8_9POAL</name>
<evidence type="ECO:0000313" key="1">
    <source>
        <dbReference type="EMBL" id="PUZ38958.1"/>
    </source>
</evidence>
<evidence type="ECO:0000313" key="2">
    <source>
        <dbReference type="Proteomes" id="UP000244336"/>
    </source>
</evidence>